<accession>A0A8S5RPN2</accession>
<sequence>MILCIIVSQINRGIPNFFSVVFNINIFIMNICP</sequence>
<organism evidence="1">
    <name type="scientific">virus sp. ctrcb4</name>
    <dbReference type="NCBI Taxonomy" id="2825824"/>
    <lineage>
        <taxon>Viruses</taxon>
    </lineage>
</organism>
<name>A0A8S5RPN2_9VIRU</name>
<evidence type="ECO:0000313" key="1">
    <source>
        <dbReference type="EMBL" id="DAE33303.1"/>
    </source>
</evidence>
<reference evidence="1" key="1">
    <citation type="journal article" date="2021" name="Proc. Natl. Acad. Sci. U.S.A.">
        <title>A Catalog of Tens of Thousands of Viruses from Human Metagenomes Reveals Hidden Associations with Chronic Diseases.</title>
        <authorList>
            <person name="Tisza M.J."/>
            <person name="Buck C.B."/>
        </authorList>
    </citation>
    <scope>NUCLEOTIDE SEQUENCE</scope>
    <source>
        <strain evidence="1">Ctrcb4</strain>
    </source>
</reference>
<protein>
    <submittedName>
        <fullName evidence="1">Uncharacterized protein</fullName>
    </submittedName>
</protein>
<dbReference type="EMBL" id="BK059132">
    <property type="protein sequence ID" value="DAE33303.1"/>
    <property type="molecule type" value="Genomic_DNA"/>
</dbReference>
<proteinExistence type="predicted"/>